<gene>
    <name evidence="4" type="ORF">SAMN05444387_4783</name>
</gene>
<keyword evidence="5" id="KW-1185">Reference proteome</keyword>
<dbReference type="SUPFAM" id="SSF52777">
    <property type="entry name" value="CoA-dependent acyltransferases"/>
    <property type="match status" value="4"/>
</dbReference>
<dbReference type="InterPro" id="IPR036736">
    <property type="entry name" value="ACP-like_sf"/>
</dbReference>
<reference evidence="4 5" key="1">
    <citation type="submission" date="2016-11" db="EMBL/GenBank/DDBJ databases">
        <authorList>
            <person name="Varghese N."/>
            <person name="Submissions S."/>
        </authorList>
    </citation>
    <scope>NUCLEOTIDE SEQUENCE [LARGE SCALE GENOMIC DNA]</scope>
    <source>
        <strain evidence="4 5">DSM 6368</strain>
    </source>
</reference>
<feature type="domain" description="Carrier" evidence="3">
    <location>
        <begin position="2280"/>
        <end position="2356"/>
    </location>
</feature>
<protein>
    <submittedName>
        <fullName evidence="4">Amino acid adenylation domain-containing protein</fullName>
    </submittedName>
</protein>
<dbReference type="InterPro" id="IPR009081">
    <property type="entry name" value="PP-bd_ACP"/>
</dbReference>
<dbReference type="Pfam" id="PF00668">
    <property type="entry name" value="Condensation"/>
    <property type="match status" value="2"/>
</dbReference>
<dbReference type="Gene3D" id="3.40.50.980">
    <property type="match status" value="2"/>
</dbReference>
<dbReference type="Gene3D" id="1.10.1200.10">
    <property type="entry name" value="ACP-like"/>
    <property type="match status" value="3"/>
</dbReference>
<dbReference type="CDD" id="cd05930">
    <property type="entry name" value="A_NRPS"/>
    <property type="match status" value="2"/>
</dbReference>
<dbReference type="CDD" id="cd19531">
    <property type="entry name" value="LCL_NRPS-like"/>
    <property type="match status" value="1"/>
</dbReference>
<feature type="domain" description="Carrier" evidence="3">
    <location>
        <begin position="181"/>
        <end position="256"/>
    </location>
</feature>
<evidence type="ECO:0000256" key="2">
    <source>
        <dbReference type="ARBA" id="ARBA00022553"/>
    </source>
</evidence>
<accession>A0ABY1JA58</accession>
<dbReference type="InterPro" id="IPR001242">
    <property type="entry name" value="Condensation_dom"/>
</dbReference>
<evidence type="ECO:0000313" key="5">
    <source>
        <dbReference type="Proteomes" id="UP000184216"/>
    </source>
</evidence>
<dbReference type="Gene3D" id="3.30.559.10">
    <property type="entry name" value="Chloramphenicol acetyltransferase-like domain"/>
    <property type="match status" value="2"/>
</dbReference>
<dbReference type="InterPro" id="IPR042099">
    <property type="entry name" value="ANL_N_sf"/>
</dbReference>
<dbReference type="SUPFAM" id="SSF56801">
    <property type="entry name" value="Acetyl-CoA synthetase-like"/>
    <property type="match status" value="3"/>
</dbReference>
<dbReference type="InterPro" id="IPR000873">
    <property type="entry name" value="AMP-dep_synth/lig_dom"/>
</dbReference>
<dbReference type="PROSITE" id="PS50075">
    <property type="entry name" value="CARRIER"/>
    <property type="match status" value="3"/>
</dbReference>
<feature type="domain" description="Carrier" evidence="3">
    <location>
        <begin position="1244"/>
        <end position="1319"/>
    </location>
</feature>
<dbReference type="NCBIfam" id="TIGR01733">
    <property type="entry name" value="AA-adenyl-dom"/>
    <property type="match status" value="1"/>
</dbReference>
<name>A0ABY1JA58_9FLAO</name>
<dbReference type="InterPro" id="IPR045851">
    <property type="entry name" value="AMP-bd_C_sf"/>
</dbReference>
<dbReference type="Proteomes" id="UP000184216">
    <property type="component" value="Unassembled WGS sequence"/>
</dbReference>
<feature type="non-terminal residue" evidence="4">
    <location>
        <position position="1"/>
    </location>
</feature>
<dbReference type="NCBIfam" id="NF003417">
    <property type="entry name" value="PRK04813.1"/>
    <property type="match status" value="3"/>
</dbReference>
<dbReference type="PROSITE" id="PS00455">
    <property type="entry name" value="AMP_BINDING"/>
    <property type="match status" value="2"/>
</dbReference>
<dbReference type="Gene3D" id="3.30.300.30">
    <property type="match status" value="3"/>
</dbReference>
<comment type="caution">
    <text evidence="4">The sequence shown here is derived from an EMBL/GenBank/DDBJ whole genome shotgun (WGS) entry which is preliminary data.</text>
</comment>
<dbReference type="EMBL" id="FRBX01000011">
    <property type="protein sequence ID" value="SHN22352.1"/>
    <property type="molecule type" value="Genomic_DNA"/>
</dbReference>
<proteinExistence type="predicted"/>
<dbReference type="InterPro" id="IPR020845">
    <property type="entry name" value="AMP-binding_CS"/>
</dbReference>
<dbReference type="RefSeq" id="WP_073398357.1">
    <property type="nucleotide sequence ID" value="NZ_FRBX01000011.1"/>
</dbReference>
<evidence type="ECO:0000259" key="3">
    <source>
        <dbReference type="PROSITE" id="PS50075"/>
    </source>
</evidence>
<dbReference type="SMART" id="SM00823">
    <property type="entry name" value="PKS_PP"/>
    <property type="match status" value="2"/>
</dbReference>
<dbReference type="SUPFAM" id="SSF47336">
    <property type="entry name" value="ACP-like"/>
    <property type="match status" value="3"/>
</dbReference>
<dbReference type="InterPro" id="IPR010071">
    <property type="entry name" value="AA_adenyl_dom"/>
</dbReference>
<dbReference type="InterPro" id="IPR025110">
    <property type="entry name" value="AMP-bd_C"/>
</dbReference>
<sequence length="2385" mass="272779">LDEKLSLKPIGSVGKLYIAGVGVARGYLNKTALTEEKFVNNPFIEGTKMYDTGDLAKWLADGNIEYIGRKDHQVKIRGYRIELGEIEVAISQFNKHIRQIVVNAQEVNGEKALIAYYTTDESELINKTILREYLQSKLPDYMVPGFFVELESIPLTTNGKIDRKALPNVTGRDLIRKAFLAARNETEHKLTVIFQEVLGIDNVGISDNFFEMGGHSLMVGQVLNKMHQNLNMQISFKDFFAYPTIEGIVKNLSRKDYIPIPKAAEQESYPLTPSQQRLWVLSQLEGGSQAYNMPLVVTLKGKLNIKYFETAFGLFINKHEITRTLFKTDKVLGEIRQYVVPKEEISFKIPVLNFTEKDQSDIEDYLQTANSEVFNLEQSPLIRASLLKKADDEFLFFLSMHHIIGDGWSTEVLISEVVGNYNNLLYGGSNLNGEEKSALLSIQYKDYAVWLQQEIKGEKYQKAETYWLEQFKGDLPVIELPSYKTRPLIQTYNGDNLKHIFSKEFTEKLIKYSDKQDVTLFMTLMTGINTLLYRYTGQHDIIIGTPIAGREHPDLENQIGLYLNTLAIRTRFEDYNNSFESLLQQEKDTLLSAYENQMYPFDELVSKLNIKRDTSHSALFDVLVVFQNQSQLQFNNSEKDIVGLQVEGYDYHRKTSQFDISYIFVEEKGQLGLTIEYNTDIYDAVLIGRMFSHLENLLTQVIEKETHSQKQNIPNLFIEDIDFLTKEERHKLLVEFNDTKADYPEDQTIMQLFEQQVEKNLNKVAVFFDGKGLTYKDLNEQANQLGDYLRQNYNIQPDDLIAIKLERSDKMIVVIMGVLKSGAAYVPIDPDYPQDRIDYIEEDTKAKVTIDEDFLETFARQNRENTYTKENLSTLSKPDSLAYVIYTSGTTGHPKGVMMQQRNILNLIIYHIQSITPYSRVTFLSNPSFDVSFQEIFSTLLIGATIFPVTDAIKKDIHKLSAFIRDNKLDSLFFPTAYFTVLAENDLFLESLNTEVKHIIVAGEKLVLNDAILAKVKEKHIKIHNHYGPAETHVVTTYVIDEKNATMHIPPIGKPIANTSIYILNKNKALCALGEVGNIYIGGIGLAKGYKNKKDLTLEKFVENPFLSNEKMYYTGDLARWLPDGNIEFYGRKDFQIKIRGYRIEINEVEFALAGHDNIANAIVVAQQINGEQTLIAYYILKNKEENVEKKDLKDYIQSKLPEYMVPGYFVELETLPLTSNGKVNRSALPTVTEVDMVRRAYVAPRNDTEKKIASVWKNILGVEQVGINDNFFELGGNSIKAILFVAQLNSLYKLNVEISTLFKNPEIKVLAEHLTEAEDNFSLGANTDSIGLSPQQMSMWISEIKNNTSNIIVAGVKIPQAFDPGKFKSAIDTIIYRHKAFRTTFVYVDNQPMQKVLSHGYENYSIEIISEEDLKKAKDEHKFSLEEFPLFKIYVLCKENSFKVFLKIHHLIFDGWSLNVFRNELLSLYTNSNENLVNIRFQYEDYVNKLEARNKKEIYNYWESKLKDVPSFLGLPEKAGSSTVEISKNGDYVEIPIDNEVVTGIKKYTQQSGVTLSTFVFACIKIVLSRISNSNSINIAIPSANRNDYSFANTIGLFTNILFHYDKIKSDESFADFLQQVQLTSIEAIKYSNISLHEICDALKIKNSHRSIPLTPVVVNILDFLEESYETEIEMDMDEEPMVDSKFDLEFFVKEFSEKMIINAVFKTDLYEKNEVEYWINGIVSVMKQVLSEPQVRIDEIKIFDDFLITNEPKPINEYINWDLGYHSIIDRFQYICVSNPDKQAIVEDNKSITYKELNELTDSLASHVVENSKNDKILLLLTHGYNAVVGIFAVLKSGKAYIPIDLNLNSARIYDIISEINADTILCDHKTEELAYKITKDFQIDIINIEEEISNKENLNVALEKVNLVPDSLAYILYTSGSTGKPKGVMQSHKNVLHFINVYTSQLHISLNDRVSLIPYYNFDSAVMDIFGALLNGATLYPYDINAIGIYDLPEWLDKYEISIYHSVPTLYRSLTKIIKEKIKYVRLVVLGGEAVYNNDFIDFKNNFKSHAILINGYGPTESTIVCQKFLNETSSTKYHVPVGKPVSRTKAYLVKGNNQTARIYEEGEIIYASDYLALGYYKDNELTDKKFRNELSFLSPPLSARCYYSGDWGKLLPNGDIEFIGRIDSQIKLNGIRIELNEINCVAEKIEGVNETITLLRKFNNTDYIVCYVSLKQDTKLTKEIITDKLKTSLPSYMVPKAIILLEKIPLTNTGKVDAGALPQLGEEHFSKTKYVAPENEIEEEVKQIWESVLNISPISIFDNFFDIGGTSIKAIELTNRLKSVFIEKEISAVIVFEYTNIREMSNFISESTVAETEEELKYDDMEILLDTINLFNENLEN</sequence>
<dbReference type="PANTHER" id="PTHR45527">
    <property type="entry name" value="NONRIBOSOMAL PEPTIDE SYNTHETASE"/>
    <property type="match status" value="1"/>
</dbReference>
<dbReference type="InterPro" id="IPR023213">
    <property type="entry name" value="CAT-like_dom_sf"/>
</dbReference>
<evidence type="ECO:0000313" key="4">
    <source>
        <dbReference type="EMBL" id="SHN22352.1"/>
    </source>
</evidence>
<dbReference type="InterPro" id="IPR020806">
    <property type="entry name" value="PKS_PP-bd"/>
</dbReference>
<keyword evidence="2" id="KW-0597">Phosphoprotein</keyword>
<organism evidence="4 5">
    <name type="scientific">Flavobacterium pectinovorum</name>
    <dbReference type="NCBI Taxonomy" id="29533"/>
    <lineage>
        <taxon>Bacteria</taxon>
        <taxon>Pseudomonadati</taxon>
        <taxon>Bacteroidota</taxon>
        <taxon>Flavobacteriia</taxon>
        <taxon>Flavobacteriales</taxon>
        <taxon>Flavobacteriaceae</taxon>
        <taxon>Flavobacterium</taxon>
    </lineage>
</organism>
<dbReference type="Gene3D" id="2.30.38.10">
    <property type="entry name" value="Luciferase, Domain 3"/>
    <property type="match status" value="2"/>
</dbReference>
<dbReference type="Pfam" id="PF13193">
    <property type="entry name" value="AMP-binding_C"/>
    <property type="match status" value="2"/>
</dbReference>
<dbReference type="Pfam" id="PF00501">
    <property type="entry name" value="AMP-binding"/>
    <property type="match status" value="2"/>
</dbReference>
<dbReference type="Gene3D" id="3.40.50.12780">
    <property type="entry name" value="N-terminal domain of ligase-like"/>
    <property type="match status" value="1"/>
</dbReference>
<evidence type="ECO:0000256" key="1">
    <source>
        <dbReference type="ARBA" id="ARBA00022450"/>
    </source>
</evidence>
<dbReference type="Gene3D" id="3.30.559.30">
    <property type="entry name" value="Nonribosomal peptide synthetase, condensation domain"/>
    <property type="match status" value="2"/>
</dbReference>
<dbReference type="PANTHER" id="PTHR45527:SF1">
    <property type="entry name" value="FATTY ACID SYNTHASE"/>
    <property type="match status" value="1"/>
</dbReference>
<keyword evidence="1" id="KW-0596">Phosphopantetheine</keyword>
<dbReference type="Pfam" id="PF00550">
    <property type="entry name" value="PP-binding"/>
    <property type="match status" value="3"/>
</dbReference>